<evidence type="ECO:0000313" key="3">
    <source>
        <dbReference type="Proteomes" id="UP000518752"/>
    </source>
</evidence>
<reference evidence="2 3" key="1">
    <citation type="journal article" date="2020" name="ISME J.">
        <title>Uncovering the hidden diversity of litter-decomposition mechanisms in mushroom-forming fungi.</title>
        <authorList>
            <person name="Floudas D."/>
            <person name="Bentzer J."/>
            <person name="Ahren D."/>
            <person name="Johansson T."/>
            <person name="Persson P."/>
            <person name="Tunlid A."/>
        </authorList>
    </citation>
    <scope>NUCLEOTIDE SEQUENCE [LARGE SCALE GENOMIC DNA]</scope>
    <source>
        <strain evidence="2 3">CBS 406.79</strain>
    </source>
</reference>
<dbReference type="EMBL" id="JAACJN010000291">
    <property type="protein sequence ID" value="KAF5350843.1"/>
    <property type="molecule type" value="Genomic_DNA"/>
</dbReference>
<dbReference type="AlphaFoldDB" id="A0A8H5D154"/>
<evidence type="ECO:0000256" key="1">
    <source>
        <dbReference type="SAM" id="MobiDB-lite"/>
    </source>
</evidence>
<name>A0A8H5D154_9AGAR</name>
<sequence length="138" mass="15098">MDEGIARILGISTRPRSVALLHPNQFIRLSIRVLTIFAMRGDPRPLYTMGHTPLNVSYLLSAQTDDWLGGSQDASSKPLFKQGHLGNAHALQNQPKEEDADGSKRSAFDSSAADTGKGWSTVPDIDMVVIEARVERVL</sequence>
<gene>
    <name evidence="2" type="ORF">D9757_012832</name>
</gene>
<proteinExistence type="predicted"/>
<organism evidence="2 3">
    <name type="scientific">Collybiopsis confluens</name>
    <dbReference type="NCBI Taxonomy" id="2823264"/>
    <lineage>
        <taxon>Eukaryota</taxon>
        <taxon>Fungi</taxon>
        <taxon>Dikarya</taxon>
        <taxon>Basidiomycota</taxon>
        <taxon>Agaricomycotina</taxon>
        <taxon>Agaricomycetes</taxon>
        <taxon>Agaricomycetidae</taxon>
        <taxon>Agaricales</taxon>
        <taxon>Marasmiineae</taxon>
        <taxon>Omphalotaceae</taxon>
        <taxon>Collybiopsis</taxon>
    </lineage>
</organism>
<protein>
    <submittedName>
        <fullName evidence="2">Uncharacterized protein</fullName>
    </submittedName>
</protein>
<feature type="region of interest" description="Disordered" evidence="1">
    <location>
        <begin position="71"/>
        <end position="117"/>
    </location>
</feature>
<evidence type="ECO:0000313" key="2">
    <source>
        <dbReference type="EMBL" id="KAF5350843.1"/>
    </source>
</evidence>
<keyword evidence="3" id="KW-1185">Reference proteome</keyword>
<accession>A0A8H5D154</accession>
<dbReference type="Proteomes" id="UP000518752">
    <property type="component" value="Unassembled WGS sequence"/>
</dbReference>
<feature type="compositionally biased region" description="Basic and acidic residues" evidence="1">
    <location>
        <begin position="95"/>
        <end position="107"/>
    </location>
</feature>
<comment type="caution">
    <text evidence="2">The sequence shown here is derived from an EMBL/GenBank/DDBJ whole genome shotgun (WGS) entry which is preliminary data.</text>
</comment>